<keyword evidence="8 23" id="KW-0812">Transmembrane</keyword>
<dbReference type="Pfam" id="PF03552">
    <property type="entry name" value="Cellulose_synt"/>
    <property type="match status" value="1"/>
</dbReference>
<evidence type="ECO:0000259" key="24">
    <source>
        <dbReference type="PROSITE" id="PS50089"/>
    </source>
</evidence>
<keyword evidence="16" id="KW-0464">Manganese</keyword>
<feature type="transmembrane region" description="Helical" evidence="23">
    <location>
        <begin position="871"/>
        <end position="891"/>
    </location>
</feature>
<evidence type="ECO:0000256" key="4">
    <source>
        <dbReference type="ARBA" id="ARBA00007548"/>
    </source>
</evidence>
<dbReference type="InterPro" id="IPR005150">
    <property type="entry name" value="Cellulose_synth"/>
</dbReference>
<evidence type="ECO:0000256" key="18">
    <source>
        <dbReference type="ARBA" id="ARBA00048682"/>
    </source>
</evidence>
<gene>
    <name evidence="25" type="ORF">ZOSMA_38G01220</name>
</gene>
<name>A0A0K9P4N1_ZOSMR</name>
<dbReference type="GO" id="GO:0071555">
    <property type="term" value="P:cell wall organization"/>
    <property type="evidence" value="ECO:0007669"/>
    <property type="project" value="UniProtKB-KW"/>
</dbReference>
<dbReference type="InterPro" id="IPR001841">
    <property type="entry name" value="Znf_RING"/>
</dbReference>
<dbReference type="OrthoDB" id="72851at2759"/>
<evidence type="ECO:0000256" key="6">
    <source>
        <dbReference type="ARBA" id="ARBA00022676"/>
    </source>
</evidence>
<evidence type="ECO:0000256" key="12">
    <source>
        <dbReference type="ARBA" id="ARBA00022916"/>
    </source>
</evidence>
<keyword evidence="15 23" id="KW-0472">Membrane</keyword>
<dbReference type="Gene3D" id="3.30.40.10">
    <property type="entry name" value="Zinc/RING finger domain, C3HC4 (zinc finger)"/>
    <property type="match status" value="1"/>
</dbReference>
<reference evidence="26" key="1">
    <citation type="journal article" date="2016" name="Nature">
        <title>The genome of the seagrass Zostera marina reveals angiosperm adaptation to the sea.</title>
        <authorList>
            <person name="Olsen J.L."/>
            <person name="Rouze P."/>
            <person name="Verhelst B."/>
            <person name="Lin Y.-C."/>
            <person name="Bayer T."/>
            <person name="Collen J."/>
            <person name="Dattolo E."/>
            <person name="De Paoli E."/>
            <person name="Dittami S."/>
            <person name="Maumus F."/>
            <person name="Michel G."/>
            <person name="Kersting A."/>
            <person name="Lauritano C."/>
            <person name="Lohaus R."/>
            <person name="Toepel M."/>
            <person name="Tonon T."/>
            <person name="Vanneste K."/>
            <person name="Amirebrahimi M."/>
            <person name="Brakel J."/>
            <person name="Bostroem C."/>
            <person name="Chovatia M."/>
            <person name="Grimwood J."/>
            <person name="Jenkins J.W."/>
            <person name="Jueterbock A."/>
            <person name="Mraz A."/>
            <person name="Stam W.T."/>
            <person name="Tice H."/>
            <person name="Bornberg-Bauer E."/>
            <person name="Green P.J."/>
            <person name="Pearson G.A."/>
            <person name="Procaccini G."/>
            <person name="Duarte C.M."/>
            <person name="Schmutz J."/>
            <person name="Reusch T.B.H."/>
            <person name="Van de Peer Y."/>
        </authorList>
    </citation>
    <scope>NUCLEOTIDE SEQUENCE [LARGE SCALE GENOMIC DNA]</scope>
    <source>
        <strain evidence="26">cv. Finnish</strain>
    </source>
</reference>
<evidence type="ECO:0000256" key="16">
    <source>
        <dbReference type="ARBA" id="ARBA00023211"/>
    </source>
</evidence>
<dbReference type="InterPro" id="IPR013083">
    <property type="entry name" value="Znf_RING/FYVE/PHD"/>
</dbReference>
<keyword evidence="14" id="KW-0175">Coiled coil</keyword>
<evidence type="ECO:0000256" key="23">
    <source>
        <dbReference type="RuleBase" id="RU361116"/>
    </source>
</evidence>
<feature type="binding site" evidence="20">
    <location>
        <position position="370"/>
    </location>
    <ligand>
        <name>UDP-alpha-D-glucose</name>
        <dbReference type="ChEBI" id="CHEBI:58885"/>
    </ligand>
</feature>
<comment type="cofactor">
    <cofactor evidence="23">
        <name>Zn(2+)</name>
        <dbReference type="ChEBI" id="CHEBI:29105"/>
    </cofactor>
    <text evidence="23">Binds 2 Zn(2+) ions per subunit.</text>
</comment>
<keyword evidence="5 23" id="KW-1003">Cell membrane</keyword>
<dbReference type="InterPro" id="IPR029044">
    <property type="entry name" value="Nucleotide-diphossugar_trans"/>
</dbReference>
<keyword evidence="26" id="KW-1185">Reference proteome</keyword>
<feature type="binding site" evidence="21">
    <location>
        <position position="572"/>
    </location>
    <ligand>
        <name>Mn(2+)</name>
        <dbReference type="ChEBI" id="CHEBI:29035"/>
    </ligand>
</feature>
<dbReference type="PANTHER" id="PTHR13301">
    <property type="entry name" value="X-BOX TRANSCRIPTION FACTOR-RELATED"/>
    <property type="match status" value="1"/>
</dbReference>
<feature type="binding site" evidence="20">
    <location>
        <position position="376"/>
    </location>
    <ligand>
        <name>UDP-alpha-D-glucose</name>
        <dbReference type="ChEBI" id="CHEBI:58885"/>
    </ligand>
</feature>
<evidence type="ECO:0000256" key="21">
    <source>
        <dbReference type="PIRSR" id="PIRSR605150-3"/>
    </source>
</evidence>
<evidence type="ECO:0000313" key="25">
    <source>
        <dbReference type="EMBL" id="KMZ64011.1"/>
    </source>
</evidence>
<dbReference type="GO" id="GO:0005886">
    <property type="term" value="C:plasma membrane"/>
    <property type="evidence" value="ECO:0000318"/>
    <property type="project" value="GO_Central"/>
</dbReference>
<comment type="caution">
    <text evidence="25">The sequence shown here is derived from an EMBL/GenBank/DDBJ whole genome shotgun (WGS) entry which is preliminary data.</text>
</comment>
<feature type="transmembrane region" description="Helical" evidence="23">
    <location>
        <begin position="982"/>
        <end position="1003"/>
    </location>
</feature>
<proteinExistence type="inferred from homology"/>
<organism evidence="25 26">
    <name type="scientific">Zostera marina</name>
    <name type="common">Eelgrass</name>
    <dbReference type="NCBI Taxonomy" id="29655"/>
    <lineage>
        <taxon>Eukaryota</taxon>
        <taxon>Viridiplantae</taxon>
        <taxon>Streptophyta</taxon>
        <taxon>Embryophyta</taxon>
        <taxon>Tracheophyta</taxon>
        <taxon>Spermatophyta</taxon>
        <taxon>Magnoliopsida</taxon>
        <taxon>Liliopsida</taxon>
        <taxon>Zosteraceae</taxon>
        <taxon>Zostera</taxon>
    </lineage>
</organism>
<dbReference type="GO" id="GO:0009833">
    <property type="term" value="P:plant-type primary cell wall biogenesis"/>
    <property type="evidence" value="ECO:0000318"/>
    <property type="project" value="GO_Central"/>
</dbReference>
<evidence type="ECO:0000256" key="19">
    <source>
        <dbReference type="PIRSR" id="PIRSR605150-1"/>
    </source>
</evidence>
<dbReference type="GO" id="GO:0016759">
    <property type="term" value="F:cellulose synthase activity"/>
    <property type="evidence" value="ECO:0000318"/>
    <property type="project" value="GO_Central"/>
</dbReference>
<comment type="caution">
    <text evidence="23">Lacks conserved residue(s) required for the propagation of feature annotation.</text>
</comment>
<comment type="subcellular location">
    <subcellularLocation>
        <location evidence="2 23">Cell membrane</location>
        <topology evidence="2 23">Multi-pass membrane protein</topology>
    </subcellularLocation>
</comment>
<evidence type="ECO:0000256" key="8">
    <source>
        <dbReference type="ARBA" id="ARBA00022692"/>
    </source>
</evidence>
<keyword evidence="9 23" id="KW-0479">Metal-binding</keyword>
<evidence type="ECO:0000256" key="7">
    <source>
        <dbReference type="ARBA" id="ARBA00022679"/>
    </source>
</evidence>
<comment type="similarity">
    <text evidence="4 23">Belongs to the glycosyltransferase 2 family. Plant cellulose synthase subfamily.</text>
</comment>
<feature type="binding site" evidence="20">
    <location>
        <position position="547"/>
    </location>
    <ligand>
        <name>UDP-alpha-D-glucose</name>
        <dbReference type="ChEBI" id="CHEBI:58885"/>
    </ligand>
</feature>
<dbReference type="UniPathway" id="UPA00695"/>
<comment type="catalytic activity">
    <reaction evidence="18 23">
        <text>[(1-&gt;4)-beta-D-glucosyl](n) + UDP-alpha-D-glucose = [(1-&gt;4)-beta-D-glucosyl](n+1) + UDP + H(+)</text>
        <dbReference type="Rhea" id="RHEA:19929"/>
        <dbReference type="Rhea" id="RHEA-COMP:10033"/>
        <dbReference type="Rhea" id="RHEA-COMP:10034"/>
        <dbReference type="ChEBI" id="CHEBI:15378"/>
        <dbReference type="ChEBI" id="CHEBI:18246"/>
        <dbReference type="ChEBI" id="CHEBI:58223"/>
        <dbReference type="ChEBI" id="CHEBI:58885"/>
        <dbReference type="EC" id="2.4.1.12"/>
    </reaction>
</comment>
<evidence type="ECO:0000256" key="17">
    <source>
        <dbReference type="ARBA" id="ARBA00023316"/>
    </source>
</evidence>
<keyword evidence="6 23" id="KW-0328">Glycosyltransferase</keyword>
<feature type="transmembrane region" description="Helical" evidence="23">
    <location>
        <begin position="1023"/>
        <end position="1041"/>
    </location>
</feature>
<keyword evidence="17 23" id="KW-0961">Cell wall biogenesis/degradation</keyword>
<comment type="pathway">
    <text evidence="3 23">Glycan metabolism; plant cellulose biosynthesis.</text>
</comment>
<dbReference type="GO" id="GO:0008270">
    <property type="term" value="F:zinc ion binding"/>
    <property type="evidence" value="ECO:0007669"/>
    <property type="project" value="UniProtKB-KW"/>
</dbReference>
<feature type="active site" evidence="19">
    <location>
        <position position="793"/>
    </location>
</feature>
<dbReference type="PROSITE" id="PS50089">
    <property type="entry name" value="ZF_RING_2"/>
    <property type="match status" value="1"/>
</dbReference>
<evidence type="ECO:0000256" key="5">
    <source>
        <dbReference type="ARBA" id="ARBA00022475"/>
    </source>
</evidence>
<dbReference type="CDD" id="cd16617">
    <property type="entry name" value="mRING-HC-C4C4_CesA"/>
    <property type="match status" value="1"/>
</dbReference>
<dbReference type="SUPFAM" id="SSF57850">
    <property type="entry name" value="RING/U-box"/>
    <property type="match status" value="1"/>
</dbReference>
<dbReference type="GO" id="GO:0030244">
    <property type="term" value="P:cellulose biosynthetic process"/>
    <property type="evidence" value="ECO:0000318"/>
    <property type="project" value="GO_Central"/>
</dbReference>
<feature type="domain" description="RING-type" evidence="24">
    <location>
        <begin position="39"/>
        <end position="87"/>
    </location>
</feature>
<evidence type="ECO:0000313" key="26">
    <source>
        <dbReference type="Proteomes" id="UP000036987"/>
    </source>
</evidence>
<keyword evidence="12 23" id="KW-0135">Cellulose biosynthesis</keyword>
<feature type="binding site" evidence="20">
    <location>
        <position position="406"/>
    </location>
    <ligand>
        <name>UDP-alpha-D-glucose</name>
        <dbReference type="ChEBI" id="CHEBI:58885"/>
    </ligand>
</feature>
<evidence type="ECO:0000256" key="10">
    <source>
        <dbReference type="ARBA" id="ARBA00022771"/>
    </source>
</evidence>
<feature type="binding site" evidence="21">
    <location>
        <position position="548"/>
    </location>
    <ligand>
        <name>Mn(2+)</name>
        <dbReference type="ChEBI" id="CHEBI:29035"/>
    </ligand>
</feature>
<dbReference type="SUPFAM" id="SSF53448">
    <property type="entry name" value="Nucleotide-diphospho-sugar transferases"/>
    <property type="match status" value="1"/>
</dbReference>
<dbReference type="FunFam" id="3.90.550.10:FF:000009">
    <property type="entry name" value="Cellulose synthase"/>
    <property type="match status" value="1"/>
</dbReference>
<dbReference type="GO" id="GO:0016760">
    <property type="term" value="F:cellulose synthase (UDP-forming) activity"/>
    <property type="evidence" value="ECO:0007669"/>
    <property type="project" value="UniProtKB-EC"/>
</dbReference>
<dbReference type="STRING" id="29655.A0A0K9P4N1"/>
<feature type="transmembrane region" description="Helical" evidence="23">
    <location>
        <begin position="1053"/>
        <end position="1073"/>
    </location>
</feature>
<keyword evidence="10 22" id="KW-0863">Zinc-finger</keyword>
<dbReference type="Proteomes" id="UP000036987">
    <property type="component" value="Unassembled WGS sequence"/>
</dbReference>
<dbReference type="EC" id="2.4.1.12" evidence="23"/>
<evidence type="ECO:0000256" key="20">
    <source>
        <dbReference type="PIRSR" id="PIRSR605150-2"/>
    </source>
</evidence>
<evidence type="ECO:0000256" key="9">
    <source>
        <dbReference type="ARBA" id="ARBA00022723"/>
    </source>
</evidence>
<evidence type="ECO:0000256" key="2">
    <source>
        <dbReference type="ARBA" id="ARBA00004651"/>
    </source>
</evidence>
<evidence type="ECO:0000256" key="11">
    <source>
        <dbReference type="ARBA" id="ARBA00022833"/>
    </source>
</evidence>
<keyword evidence="13 23" id="KW-1133">Transmembrane helix</keyword>
<feature type="binding site" evidence="20">
    <location>
        <position position="377"/>
    </location>
    <ligand>
        <name>UDP-alpha-D-glucose</name>
        <dbReference type="ChEBI" id="CHEBI:58885"/>
    </ligand>
</feature>
<evidence type="ECO:0000256" key="13">
    <source>
        <dbReference type="ARBA" id="ARBA00022989"/>
    </source>
</evidence>
<dbReference type="EMBL" id="LFYR01001193">
    <property type="protein sequence ID" value="KMZ64011.1"/>
    <property type="molecule type" value="Genomic_DNA"/>
</dbReference>
<evidence type="ECO:0000256" key="22">
    <source>
        <dbReference type="PROSITE-ProRule" id="PRU00175"/>
    </source>
</evidence>
<evidence type="ECO:0000256" key="1">
    <source>
        <dbReference type="ARBA" id="ARBA00001936"/>
    </source>
</evidence>
<dbReference type="InterPro" id="IPR027934">
    <property type="entry name" value="CES_Znf_RING"/>
</dbReference>
<dbReference type="OMA" id="VVHTMPQ"/>
<keyword evidence="11 23" id="KW-0862">Zinc</keyword>
<keyword evidence="7 23" id="KW-0808">Transferase</keyword>
<accession>A0A0K9P4N1</accession>
<sequence>MEASAGLVAGSHNRNELVVIRRDGESGPRPLNQTNGQICQICGDKVDDDSTGNVEPFVACNECAFPVCRICYEYERREGSQVCPQCKTRYKRLKGCSRVEGDEEEDNIDDVDSEFNFIGRHHHLPHETQYIAESILQGHMSYGRSGDADQPHIVNTTNQIPLLTNGEMVDDILPEQHALIPSYMGSGGKRIHPLPISDPNHPVQPRSMDPSKDLGAYGYGSVAWKKRMEDWKKKQESLQLARSSANGNKDFEYNEGDSPDLPLMDEGRQPLSRKLPIASSRINPYRMIIVIRLVVVCFFFHYRILHPVKDAEVLWLTSVICEVWFAVSWVLDQFPKWLPIDRETYLDRLSLRYEKDGKPSELAPVDIFVSTVDPMKEPPIVTANTVLSILAVDYPVDKVSCYVSDDGAAMLTFEALSETSEFAKKWVPFCKKFNIEPRAPEWYFQQKIDYLKDKVAPSFVRERRAMKRDYEEFRVRINALVAKSQKVPEEGWTMQDGTPWPGNNVRDHPGMIQVFLGPSGGHDTDNNELPRLVYVSREKRPGFNHHKKAGAMNSLVRVSAVLTNAAYLLNLDCDHYFNNAKALREAMCFLMDPLMGKKVCFVQFPQRFDSIDKHDRYANRNVVFFDINMKGLDGIQGPIYVGTGCVFRRQALYGYDAPKTKKPPLRTCNCWPKWCCCSGRNTKIKKSKSDKKKKKKNSNTPPAYNRVDVSEIEVVGGVVDLKPLPISQQKLEKRFGQSSVFAASTLLEHGGSLKSASAASLLKEAIHVISCGYEDKSEWGTEVGWIYGSVTEDILTGFKMHCHGWRSIYCIPKRPAFKGSAPLNLSDRLNQVLRWALGSVEIFLSKHCPIWYGYGGGLKWLERLSYINSTIYPWTSIPLLAYCTLPAICLLTGKFITPELSNIASLWFLSLFICIFTTGILEMRWSGVAIDDWWRNEQFWVIGGVSAHLFALFQGLLKVLAGIDTNFTVTSKSSDDDALAELYTFKWTTLLIPPTTLLIINLIGVVAGISNAINNGYESWGPLFGRLFFAFWVIVHLYPFLKGLVGRQNRTPTIIIVWSILLASIFSLLWVRVDPFLAKSDGPVLEECGLDCN</sequence>
<protein>
    <recommendedName>
        <fullName evidence="23">Cellulose synthase</fullName>
        <ecNumber evidence="23">2.4.1.12</ecNumber>
    </recommendedName>
</protein>
<dbReference type="Gene3D" id="3.90.550.10">
    <property type="entry name" value="Spore Coat Polysaccharide Biosynthesis Protein SpsA, Chain A"/>
    <property type="match status" value="1"/>
</dbReference>
<dbReference type="GO" id="GO:0009834">
    <property type="term" value="P:plant-type secondary cell wall biogenesis"/>
    <property type="evidence" value="ECO:0007669"/>
    <property type="project" value="UniProtKB-ARBA"/>
</dbReference>
<evidence type="ECO:0000256" key="3">
    <source>
        <dbReference type="ARBA" id="ARBA00004768"/>
    </source>
</evidence>
<feature type="transmembrane region" description="Helical" evidence="23">
    <location>
        <begin position="941"/>
        <end position="961"/>
    </location>
</feature>
<evidence type="ECO:0000256" key="15">
    <source>
        <dbReference type="ARBA" id="ARBA00023136"/>
    </source>
</evidence>
<evidence type="ECO:0000256" key="14">
    <source>
        <dbReference type="ARBA" id="ARBA00023054"/>
    </source>
</evidence>
<feature type="active site" evidence="19">
    <location>
        <position position="406"/>
    </location>
</feature>
<dbReference type="AlphaFoldDB" id="A0A0K9P4N1"/>
<comment type="cofactor">
    <cofactor evidence="1">
        <name>Mn(2+)</name>
        <dbReference type="ChEBI" id="CHEBI:29035"/>
    </cofactor>
</comment>
<dbReference type="Pfam" id="PF14569">
    <property type="entry name" value="zf-UDP"/>
    <property type="match status" value="1"/>
</dbReference>
<feature type="transmembrane region" description="Helical" evidence="23">
    <location>
        <begin position="903"/>
        <end position="921"/>
    </location>
</feature>